<dbReference type="Pfam" id="PF09992">
    <property type="entry name" value="NAGPA"/>
    <property type="match status" value="1"/>
</dbReference>
<evidence type="ECO:0000313" key="3">
    <source>
        <dbReference type="EMBL" id="KGP91504.1"/>
    </source>
</evidence>
<proteinExistence type="predicted"/>
<feature type="domain" description="Phosphodiester glycosidase" evidence="2">
    <location>
        <begin position="244"/>
        <end position="419"/>
    </location>
</feature>
<dbReference type="RefSeq" id="WP_036783043.1">
    <property type="nucleotide sequence ID" value="NZ_AVBG01000006.1"/>
</dbReference>
<evidence type="ECO:0000256" key="1">
    <source>
        <dbReference type="SAM" id="Phobius"/>
    </source>
</evidence>
<keyword evidence="1" id="KW-0472">Membrane</keyword>
<dbReference type="PANTHER" id="PTHR40446">
    <property type="entry name" value="N-ACETYLGLUCOSAMINE-1-PHOSPHODIESTER ALPHA-N-ACETYLGLUCOSAMINIDASE"/>
    <property type="match status" value="1"/>
</dbReference>
<keyword evidence="1" id="KW-1133">Transmembrane helix</keyword>
<dbReference type="EMBL" id="AVBG01000006">
    <property type="protein sequence ID" value="KGP91504.1"/>
    <property type="molecule type" value="Genomic_DNA"/>
</dbReference>
<dbReference type="eggNOG" id="COG4632">
    <property type="taxonomic scope" value="Bacteria"/>
</dbReference>
<dbReference type="OrthoDB" id="9809781at2"/>
<accession>A0A0A2UU98</accession>
<organism evidence="3 4">
    <name type="scientific">Pontibacillus chungwhensis BH030062</name>
    <dbReference type="NCBI Taxonomy" id="1385513"/>
    <lineage>
        <taxon>Bacteria</taxon>
        <taxon>Bacillati</taxon>
        <taxon>Bacillota</taxon>
        <taxon>Bacilli</taxon>
        <taxon>Bacillales</taxon>
        <taxon>Bacillaceae</taxon>
        <taxon>Pontibacillus</taxon>
    </lineage>
</organism>
<dbReference type="STRING" id="1385513.N780_19540"/>
<keyword evidence="1" id="KW-0812">Transmembrane</keyword>
<comment type="caution">
    <text evidence="3">The sequence shown here is derived from an EMBL/GenBank/DDBJ whole genome shotgun (WGS) entry which is preliminary data.</text>
</comment>
<reference evidence="3 4" key="1">
    <citation type="submission" date="2013-08" db="EMBL/GenBank/DDBJ databases">
        <title>Genome of Pontibacillus chungwhensis.</title>
        <authorList>
            <person name="Wang Q."/>
            <person name="Wang G."/>
        </authorList>
    </citation>
    <scope>NUCLEOTIDE SEQUENCE [LARGE SCALE GENOMIC DNA]</scope>
    <source>
        <strain evidence="3 4">BH030062</strain>
    </source>
</reference>
<dbReference type="PANTHER" id="PTHR40446:SF2">
    <property type="entry name" value="N-ACETYLGLUCOSAMINE-1-PHOSPHODIESTER ALPHA-N-ACETYLGLUCOSAMINIDASE"/>
    <property type="match status" value="1"/>
</dbReference>
<dbReference type="Proteomes" id="UP000030153">
    <property type="component" value="Unassembled WGS sequence"/>
</dbReference>
<sequence length="864" mass="95304">MLHKGTRQLWFVRVLSLMMIFTIIGAAYNLPMLGWTAESPSVSAASYQVKENNEVAPGVTHRKEQMDSGYLEEATNIMEVDVSKSYNTVQMNYPVPFPSLSPVTTQAKSISEEGNRVLGSINGSFYHTNNALPAYLVSEHQSIFNLGAISSDSNGYMSIPTAFGMDENGRAQVGEFYFDMEFEHDGDRVNVDSVNKDREAGEIIVYTPSYRFDWTKSNKYGIEITVDNLDKPLDSSEVDFGEQVTGNVTKIRPYGKEGRTQVPDDGFVLSIQGGALASRYNDIEVGDDLSLSIDIPSAWKDTQYMLGSGPMLVQNGQVDISMNEDSYRASERHPRTAVGTSKDGSKVYFVTVDGRQNGYSDGMNLTEFAEYLESKGIYQAMNLDGGGSTTMAVRQRGHTLPSVVNSPSDGWQRSVSTTLHAVNTATDGQPTHLEAEKAKEGKIMAGSSVEVEVGSLFDQYNYPISINESNIRYSVTGNVGHMEGDRFVADREGSGAIVVTYGTATKELPVEVVEDVDRFTISPSDVRLGTDTKQDFHADAYLDNEELIFDKSTIEWSTEGSIGTIDQNGTLSAGNDAAKGSVVASLNGNEYKAAVTVGGKAQALDEFTSNDAWTYDAVRAKGANRLSTGFEPLVAGDASMRFEYDFVTGQTGTAASYIVRKNPISIDGRPDHIGMWVYGDDHDHWLRGKLIDGNGQTVTISFTEQGELDWSGWKYVTAEIPDTAALPLSVSRIYIAEIDEDNKNRGVIFLDRLRASYDDSEDTEVDEPEDYEYVRDNKEWRVEFNTTLLDSSVSEGTIYVIDHNGDKVDGIEVRLSNDQTKVYVEAPEEGYEGVQFYKLLVTDEVTSSKGVHMKEEVYKIFQVE</sequence>
<protein>
    <recommendedName>
        <fullName evidence="2">Phosphodiester glycosidase domain-containing protein</fullName>
    </recommendedName>
</protein>
<keyword evidence="4" id="KW-1185">Reference proteome</keyword>
<dbReference type="Gene3D" id="2.60.120.430">
    <property type="entry name" value="Galactose-binding lectin"/>
    <property type="match status" value="1"/>
</dbReference>
<name>A0A0A2UU98_9BACI</name>
<gene>
    <name evidence="3" type="ORF">N780_19540</name>
</gene>
<evidence type="ECO:0000259" key="2">
    <source>
        <dbReference type="Pfam" id="PF09992"/>
    </source>
</evidence>
<dbReference type="AlphaFoldDB" id="A0A0A2UU98"/>
<dbReference type="InterPro" id="IPR018711">
    <property type="entry name" value="NAGPA"/>
</dbReference>
<evidence type="ECO:0000313" key="4">
    <source>
        <dbReference type="Proteomes" id="UP000030153"/>
    </source>
</evidence>
<feature type="transmembrane region" description="Helical" evidence="1">
    <location>
        <begin position="12"/>
        <end position="30"/>
    </location>
</feature>